<dbReference type="OrthoDB" id="9816564at2"/>
<evidence type="ECO:0000256" key="3">
    <source>
        <dbReference type="SAM" id="Phobius"/>
    </source>
</evidence>
<sequence>MKILVFSYFPLPSGLAPTTRMVAYGKGMVINGVNVDLLSIYPYSKKESNSNWPKDLNFISPFSAKYNRFILIRGIHFFLGLVFSLVYLKKNRKKYDSIIISNDNPLVLGPVSFFSKILGIPVFFIFDEFPIPIRHYLKSDISLIKKKSYRLIFRFVDGFISMTDKLLEFYSNILNRPMPHLLLNTITDTDRFLDSSQNYREDSLCYMGNMELSKDNVDLIIKAFAKVSLKFPTFKLKLFGKPNQAEKKLLEGIISELNLGNRVSFHFAYYDEVPFILSKSMILVSSQPNTVRATGGFPTKVGEYLASGTPIITTDVGEISNFVKDGEHLFLVEPENVNSYANKIEFVLKNYPFALEVAKKGRELLNREYSHLIAGEKIINFINKVNDTKTK</sequence>
<dbReference type="PANTHER" id="PTHR12526">
    <property type="entry name" value="GLYCOSYLTRANSFERASE"/>
    <property type="match status" value="1"/>
</dbReference>
<evidence type="ECO:0000313" key="6">
    <source>
        <dbReference type="Proteomes" id="UP000192333"/>
    </source>
</evidence>
<dbReference type="AlphaFoldDB" id="A0A1W2H7J2"/>
<keyword evidence="1" id="KW-0328">Glycosyltransferase</keyword>
<dbReference type="Pfam" id="PF00534">
    <property type="entry name" value="Glycos_transf_1"/>
    <property type="match status" value="1"/>
</dbReference>
<dbReference type="EMBL" id="LT838813">
    <property type="protein sequence ID" value="SMD44622.1"/>
    <property type="molecule type" value="Genomic_DNA"/>
</dbReference>
<evidence type="ECO:0000313" key="5">
    <source>
        <dbReference type="EMBL" id="SMD44622.1"/>
    </source>
</evidence>
<organism evidence="5 6">
    <name type="scientific">Aquiflexum balticum DSM 16537</name>
    <dbReference type="NCBI Taxonomy" id="758820"/>
    <lineage>
        <taxon>Bacteria</taxon>
        <taxon>Pseudomonadati</taxon>
        <taxon>Bacteroidota</taxon>
        <taxon>Cytophagia</taxon>
        <taxon>Cytophagales</taxon>
        <taxon>Cyclobacteriaceae</taxon>
        <taxon>Aquiflexum</taxon>
    </lineage>
</organism>
<keyword evidence="2 5" id="KW-0808">Transferase</keyword>
<dbReference type="GO" id="GO:0016757">
    <property type="term" value="F:glycosyltransferase activity"/>
    <property type="evidence" value="ECO:0007669"/>
    <property type="project" value="UniProtKB-KW"/>
</dbReference>
<keyword evidence="3" id="KW-0812">Transmembrane</keyword>
<reference evidence="6" key="1">
    <citation type="submission" date="2017-04" db="EMBL/GenBank/DDBJ databases">
        <authorList>
            <person name="Varghese N."/>
            <person name="Submissions S."/>
        </authorList>
    </citation>
    <scope>NUCLEOTIDE SEQUENCE [LARGE SCALE GENOMIC DNA]</scope>
    <source>
        <strain evidence="6">DSM 16537</strain>
    </source>
</reference>
<accession>A0A1W2H7J2</accession>
<keyword evidence="3" id="KW-0472">Membrane</keyword>
<evidence type="ECO:0000256" key="1">
    <source>
        <dbReference type="ARBA" id="ARBA00022676"/>
    </source>
</evidence>
<dbReference type="RefSeq" id="WP_157370181.1">
    <property type="nucleotide sequence ID" value="NZ_LT838813.1"/>
</dbReference>
<evidence type="ECO:0000259" key="4">
    <source>
        <dbReference type="Pfam" id="PF00534"/>
    </source>
</evidence>
<dbReference type="Proteomes" id="UP000192333">
    <property type="component" value="Chromosome I"/>
</dbReference>
<keyword evidence="3" id="KW-1133">Transmembrane helix</keyword>
<proteinExistence type="predicted"/>
<feature type="transmembrane region" description="Helical" evidence="3">
    <location>
        <begin position="108"/>
        <end position="126"/>
    </location>
</feature>
<keyword evidence="6" id="KW-1185">Reference proteome</keyword>
<evidence type="ECO:0000256" key="2">
    <source>
        <dbReference type="ARBA" id="ARBA00022679"/>
    </source>
</evidence>
<protein>
    <submittedName>
        <fullName evidence="5">Glycosyltransferase involved in cell wall bisynthesis</fullName>
    </submittedName>
</protein>
<dbReference type="InterPro" id="IPR001296">
    <property type="entry name" value="Glyco_trans_1"/>
</dbReference>
<dbReference type="SUPFAM" id="SSF53756">
    <property type="entry name" value="UDP-Glycosyltransferase/glycogen phosphorylase"/>
    <property type="match status" value="1"/>
</dbReference>
<dbReference type="PANTHER" id="PTHR12526:SF629">
    <property type="entry name" value="TEICHURONIC ACID BIOSYNTHESIS GLYCOSYLTRANSFERASE TUAH-RELATED"/>
    <property type="match status" value="1"/>
</dbReference>
<dbReference type="STRING" id="758820.SAMN00777080_3247"/>
<dbReference type="Gene3D" id="3.40.50.2000">
    <property type="entry name" value="Glycogen Phosphorylase B"/>
    <property type="match status" value="2"/>
</dbReference>
<feature type="transmembrane region" description="Helical" evidence="3">
    <location>
        <begin position="70"/>
        <end position="88"/>
    </location>
</feature>
<feature type="domain" description="Glycosyl transferase family 1" evidence="4">
    <location>
        <begin position="203"/>
        <end position="363"/>
    </location>
</feature>
<name>A0A1W2H7J2_9BACT</name>
<gene>
    <name evidence="5" type="ORF">SAMN00777080_3247</name>
</gene>